<accession>A0A195BGL2</accession>
<reference evidence="2 3" key="1">
    <citation type="submission" date="2015-09" db="EMBL/GenBank/DDBJ databases">
        <title>Atta colombica WGS genome.</title>
        <authorList>
            <person name="Nygaard S."/>
            <person name="Hu H."/>
            <person name="Boomsma J."/>
            <person name="Zhang G."/>
        </authorList>
    </citation>
    <scope>NUCLEOTIDE SEQUENCE [LARGE SCALE GENOMIC DNA]</scope>
    <source>
        <strain evidence="2">Treedump-2</strain>
        <tissue evidence="2">Whole body</tissue>
    </source>
</reference>
<organism evidence="2 3">
    <name type="scientific">Atta colombica</name>
    <dbReference type="NCBI Taxonomy" id="520822"/>
    <lineage>
        <taxon>Eukaryota</taxon>
        <taxon>Metazoa</taxon>
        <taxon>Ecdysozoa</taxon>
        <taxon>Arthropoda</taxon>
        <taxon>Hexapoda</taxon>
        <taxon>Insecta</taxon>
        <taxon>Pterygota</taxon>
        <taxon>Neoptera</taxon>
        <taxon>Endopterygota</taxon>
        <taxon>Hymenoptera</taxon>
        <taxon>Apocrita</taxon>
        <taxon>Aculeata</taxon>
        <taxon>Formicoidea</taxon>
        <taxon>Formicidae</taxon>
        <taxon>Myrmicinae</taxon>
        <taxon>Atta</taxon>
    </lineage>
</organism>
<proteinExistence type="predicted"/>
<sequence length="111" mass="12007">MTEGDVIILHDCLLCYELDAPVYTDPPRHMGEDTPAGLCPPATIPMQPDNPGPLSHSGDRSDATMPFRLQSSPLRTTDALGVSISEIINALRKWNLKCSSARSGEAEAFLI</sequence>
<keyword evidence="3" id="KW-1185">Reference proteome</keyword>
<gene>
    <name evidence="2" type="ORF">ALC53_06209</name>
</gene>
<feature type="region of interest" description="Disordered" evidence="1">
    <location>
        <begin position="26"/>
        <end position="70"/>
    </location>
</feature>
<evidence type="ECO:0000313" key="2">
    <source>
        <dbReference type="EMBL" id="KYM83310.1"/>
    </source>
</evidence>
<evidence type="ECO:0000256" key="1">
    <source>
        <dbReference type="SAM" id="MobiDB-lite"/>
    </source>
</evidence>
<evidence type="ECO:0000313" key="3">
    <source>
        <dbReference type="Proteomes" id="UP000078540"/>
    </source>
</evidence>
<name>A0A195BGL2_9HYME</name>
<dbReference type="AlphaFoldDB" id="A0A195BGL2"/>
<protein>
    <submittedName>
        <fullName evidence="2">Uncharacterized protein</fullName>
    </submittedName>
</protein>
<dbReference type="EMBL" id="KQ976491">
    <property type="protein sequence ID" value="KYM83310.1"/>
    <property type="molecule type" value="Genomic_DNA"/>
</dbReference>
<dbReference type="Proteomes" id="UP000078540">
    <property type="component" value="Unassembled WGS sequence"/>
</dbReference>